<keyword evidence="3" id="KW-1185">Reference proteome</keyword>
<protein>
    <submittedName>
        <fullName evidence="2">Uncharacterized protein</fullName>
    </submittedName>
</protein>
<gene>
    <name evidence="2" type="ORF">JOB18_047656</name>
</gene>
<evidence type="ECO:0000313" key="2">
    <source>
        <dbReference type="EMBL" id="KAG7458330.1"/>
    </source>
</evidence>
<accession>A0AAV6PFG4</accession>
<dbReference type="Proteomes" id="UP000693946">
    <property type="component" value="Unassembled WGS sequence"/>
</dbReference>
<name>A0AAV6PFG4_SOLSE</name>
<feature type="compositionally biased region" description="Basic and acidic residues" evidence="1">
    <location>
        <begin position="65"/>
        <end position="76"/>
    </location>
</feature>
<comment type="caution">
    <text evidence="2">The sequence shown here is derived from an EMBL/GenBank/DDBJ whole genome shotgun (WGS) entry which is preliminary data.</text>
</comment>
<reference evidence="2 3" key="1">
    <citation type="journal article" date="2021" name="Sci. Rep.">
        <title>Chromosome anchoring in Senegalese sole (Solea senegalensis) reveals sex-associated markers and genome rearrangements in flatfish.</title>
        <authorList>
            <person name="Guerrero-Cozar I."/>
            <person name="Gomez-Garrido J."/>
            <person name="Berbel C."/>
            <person name="Martinez-Blanch J.F."/>
            <person name="Alioto T."/>
            <person name="Claros M.G."/>
            <person name="Gagnaire P.A."/>
            <person name="Manchado M."/>
        </authorList>
    </citation>
    <scope>NUCLEOTIDE SEQUENCE [LARGE SCALE GENOMIC DNA]</scope>
    <source>
        <strain evidence="2">Sse05_10M</strain>
    </source>
</reference>
<evidence type="ECO:0000256" key="1">
    <source>
        <dbReference type="SAM" id="MobiDB-lite"/>
    </source>
</evidence>
<sequence>MNAVKSAHATPHLHALLNAKDESSEELRTPDDDATPYTLSQTLKMNEERYAMRRRHTKLTSLPNVKDERDEELERP</sequence>
<organism evidence="2 3">
    <name type="scientific">Solea senegalensis</name>
    <name type="common">Senegalese sole</name>
    <dbReference type="NCBI Taxonomy" id="28829"/>
    <lineage>
        <taxon>Eukaryota</taxon>
        <taxon>Metazoa</taxon>
        <taxon>Chordata</taxon>
        <taxon>Craniata</taxon>
        <taxon>Vertebrata</taxon>
        <taxon>Euteleostomi</taxon>
        <taxon>Actinopterygii</taxon>
        <taxon>Neopterygii</taxon>
        <taxon>Teleostei</taxon>
        <taxon>Neoteleostei</taxon>
        <taxon>Acanthomorphata</taxon>
        <taxon>Carangaria</taxon>
        <taxon>Pleuronectiformes</taxon>
        <taxon>Pleuronectoidei</taxon>
        <taxon>Soleidae</taxon>
        <taxon>Solea</taxon>
    </lineage>
</organism>
<dbReference type="EMBL" id="JAGKHQ010001326">
    <property type="protein sequence ID" value="KAG7458330.1"/>
    <property type="molecule type" value="Genomic_DNA"/>
</dbReference>
<feature type="compositionally biased region" description="Basic and acidic residues" evidence="1">
    <location>
        <begin position="19"/>
        <end position="31"/>
    </location>
</feature>
<evidence type="ECO:0000313" key="3">
    <source>
        <dbReference type="Proteomes" id="UP000693946"/>
    </source>
</evidence>
<feature type="region of interest" description="Disordered" evidence="1">
    <location>
        <begin position="1"/>
        <end position="37"/>
    </location>
</feature>
<proteinExistence type="predicted"/>
<feature type="region of interest" description="Disordered" evidence="1">
    <location>
        <begin position="53"/>
        <end position="76"/>
    </location>
</feature>
<dbReference type="AlphaFoldDB" id="A0AAV6PFG4"/>